<dbReference type="Proteomes" id="UP000828390">
    <property type="component" value="Unassembled WGS sequence"/>
</dbReference>
<reference evidence="1" key="1">
    <citation type="journal article" date="2019" name="bioRxiv">
        <title>The Genome of the Zebra Mussel, Dreissena polymorpha: A Resource for Invasive Species Research.</title>
        <authorList>
            <person name="McCartney M.A."/>
            <person name="Auch B."/>
            <person name="Kono T."/>
            <person name="Mallez S."/>
            <person name="Zhang Y."/>
            <person name="Obille A."/>
            <person name="Becker A."/>
            <person name="Abrahante J.E."/>
            <person name="Garbe J."/>
            <person name="Badalamenti J.P."/>
            <person name="Herman A."/>
            <person name="Mangelson H."/>
            <person name="Liachko I."/>
            <person name="Sullivan S."/>
            <person name="Sone E.D."/>
            <person name="Koren S."/>
            <person name="Silverstein K.A.T."/>
            <person name="Beckman K.B."/>
            <person name="Gohl D.M."/>
        </authorList>
    </citation>
    <scope>NUCLEOTIDE SEQUENCE</scope>
    <source>
        <strain evidence="1">Duluth1</strain>
        <tissue evidence="1">Whole animal</tissue>
    </source>
</reference>
<organism evidence="1 2">
    <name type="scientific">Dreissena polymorpha</name>
    <name type="common">Zebra mussel</name>
    <name type="synonym">Mytilus polymorpha</name>
    <dbReference type="NCBI Taxonomy" id="45954"/>
    <lineage>
        <taxon>Eukaryota</taxon>
        <taxon>Metazoa</taxon>
        <taxon>Spiralia</taxon>
        <taxon>Lophotrochozoa</taxon>
        <taxon>Mollusca</taxon>
        <taxon>Bivalvia</taxon>
        <taxon>Autobranchia</taxon>
        <taxon>Heteroconchia</taxon>
        <taxon>Euheterodonta</taxon>
        <taxon>Imparidentia</taxon>
        <taxon>Neoheterodontei</taxon>
        <taxon>Myida</taxon>
        <taxon>Dreissenoidea</taxon>
        <taxon>Dreissenidae</taxon>
        <taxon>Dreissena</taxon>
    </lineage>
</organism>
<reference evidence="1" key="2">
    <citation type="submission" date="2020-11" db="EMBL/GenBank/DDBJ databases">
        <authorList>
            <person name="McCartney M.A."/>
            <person name="Auch B."/>
            <person name="Kono T."/>
            <person name="Mallez S."/>
            <person name="Becker A."/>
            <person name="Gohl D.M."/>
            <person name="Silverstein K.A.T."/>
            <person name="Koren S."/>
            <person name="Bechman K.B."/>
            <person name="Herman A."/>
            <person name="Abrahante J.E."/>
            <person name="Garbe J."/>
        </authorList>
    </citation>
    <scope>NUCLEOTIDE SEQUENCE</scope>
    <source>
        <strain evidence="1">Duluth1</strain>
        <tissue evidence="1">Whole animal</tissue>
    </source>
</reference>
<keyword evidence="2" id="KW-1185">Reference proteome</keyword>
<dbReference type="EMBL" id="JAIWYP010000007">
    <property type="protein sequence ID" value="KAH3792420.1"/>
    <property type="molecule type" value="Genomic_DNA"/>
</dbReference>
<accession>A0A9D4F9E8</accession>
<sequence>MFSVDVRCFKTDVGSVYTTNDGKKSPNPEEVISRSTSVFVAGWKFNETVLQSENSVNDSGNNPRNSVTDNLKTITAVALTKTWSKRSTKNLYLRRIRVRLTSL</sequence>
<gene>
    <name evidence="1" type="ORF">DPMN_145916</name>
</gene>
<comment type="caution">
    <text evidence="1">The sequence shown here is derived from an EMBL/GenBank/DDBJ whole genome shotgun (WGS) entry which is preliminary data.</text>
</comment>
<name>A0A9D4F9E8_DREPO</name>
<evidence type="ECO:0000313" key="1">
    <source>
        <dbReference type="EMBL" id="KAH3792420.1"/>
    </source>
</evidence>
<proteinExistence type="predicted"/>
<protein>
    <submittedName>
        <fullName evidence="1">Uncharacterized protein</fullName>
    </submittedName>
</protein>
<evidence type="ECO:0000313" key="2">
    <source>
        <dbReference type="Proteomes" id="UP000828390"/>
    </source>
</evidence>
<dbReference type="AlphaFoldDB" id="A0A9D4F9E8"/>